<evidence type="ECO:0000256" key="1">
    <source>
        <dbReference type="SAM" id="MobiDB-lite"/>
    </source>
</evidence>
<organism evidence="2">
    <name type="scientific">Clandestinovirus</name>
    <dbReference type="NCBI Taxonomy" id="2831644"/>
    <lineage>
        <taxon>Viruses</taxon>
    </lineage>
</organism>
<feature type="region of interest" description="Disordered" evidence="1">
    <location>
        <begin position="33"/>
        <end position="68"/>
    </location>
</feature>
<dbReference type="EMBL" id="MZ420154">
    <property type="protein sequence ID" value="QYA18867.1"/>
    <property type="molecule type" value="Genomic_DNA"/>
</dbReference>
<gene>
    <name evidence="2" type="ORF">KOM_12_599</name>
</gene>
<feature type="compositionally biased region" description="Basic and acidic residues" evidence="1">
    <location>
        <begin position="33"/>
        <end position="47"/>
    </location>
</feature>
<reference evidence="2" key="1">
    <citation type="submission" date="2021-06" db="EMBL/GenBank/DDBJ databases">
        <authorList>
            <person name="Rolland C."/>
        </authorList>
    </citation>
    <scope>NUCLEOTIDE SEQUENCE</scope>
    <source>
        <strain evidence="2">347.936635</strain>
    </source>
</reference>
<name>A0A8F8KMH7_9VIRU</name>
<proteinExistence type="predicted"/>
<sequence length="88" mass="10357">MDDTKKMKYLVGYLRRHAENIIVTEEQRMAMEHNETIDPDFRPWHCDSDDDSQSDSESNTNERTGWEVSEDILLGESVMDEIRAELNH</sequence>
<evidence type="ECO:0000313" key="2">
    <source>
        <dbReference type="EMBL" id="QYA18867.1"/>
    </source>
</evidence>
<accession>A0A8F8KMH7</accession>
<protein>
    <submittedName>
        <fullName evidence="2">Uncharacterized protein</fullName>
    </submittedName>
</protein>